<dbReference type="Proteomes" id="UP000236500">
    <property type="component" value="Unassembled WGS sequence"/>
</dbReference>
<keyword evidence="2" id="KW-1185">Reference proteome</keyword>
<gene>
    <name evidence="1" type="ORF">BMT55_13880</name>
</gene>
<organism evidence="1 2">
    <name type="scientific">Listeria newyorkensis</name>
    <dbReference type="NCBI Taxonomy" id="1497681"/>
    <lineage>
        <taxon>Bacteria</taxon>
        <taxon>Bacillati</taxon>
        <taxon>Bacillota</taxon>
        <taxon>Bacilli</taxon>
        <taxon>Bacillales</taxon>
        <taxon>Listeriaceae</taxon>
        <taxon>Listeria</taxon>
    </lineage>
</organism>
<proteinExistence type="predicted"/>
<comment type="caution">
    <text evidence="1">The sequence shown here is derived from an EMBL/GenBank/DDBJ whole genome shotgun (WGS) entry which is preliminary data.</text>
</comment>
<accession>A0ABX4XJ49</accession>
<evidence type="ECO:0000313" key="2">
    <source>
        <dbReference type="Proteomes" id="UP000236500"/>
    </source>
</evidence>
<reference evidence="1 2" key="1">
    <citation type="submission" date="2016-11" db="EMBL/GenBank/DDBJ databases">
        <title>Whole Genome Sequence of Listeria newyorkensis.</title>
        <authorList>
            <person name="Frink S."/>
            <person name="Morales C."/>
            <person name="Kiang D."/>
        </authorList>
    </citation>
    <scope>NUCLEOTIDE SEQUENCE [LARGE SCALE GENOMIC DNA]</scope>
    <source>
        <strain evidence="1 2">F1604011-044</strain>
    </source>
</reference>
<dbReference type="RefSeq" id="WP_036089969.1">
    <property type="nucleotide sequence ID" value="NZ_JNFB01000008.1"/>
</dbReference>
<sequence>MKYELGDRVKIKKHWKREPLPYNLDEMLEEQHDEIAGCGIKFDKYLKTQCNEEGFICGARSLKTSTTLSYEYHDAIDVGVGMIPEKEGVEQLDSEHVNIYLVATRMNCLRKVSKEDLEFISEWGK</sequence>
<evidence type="ECO:0000313" key="1">
    <source>
        <dbReference type="EMBL" id="PNP88956.1"/>
    </source>
</evidence>
<dbReference type="EMBL" id="MPDH01000020">
    <property type="protein sequence ID" value="PNP88956.1"/>
    <property type="molecule type" value="Genomic_DNA"/>
</dbReference>
<name>A0ABX4XJ49_9LIST</name>
<protein>
    <submittedName>
        <fullName evidence="1">Uncharacterized protein</fullName>
    </submittedName>
</protein>